<evidence type="ECO:0000259" key="7">
    <source>
        <dbReference type="Pfam" id="PF00155"/>
    </source>
</evidence>
<dbReference type="Proteomes" id="UP000886878">
    <property type="component" value="Unassembled WGS sequence"/>
</dbReference>
<dbReference type="GO" id="GO:0030170">
    <property type="term" value="F:pyridoxal phosphate binding"/>
    <property type="evidence" value="ECO:0007669"/>
    <property type="project" value="InterPro"/>
</dbReference>
<evidence type="ECO:0000313" key="9">
    <source>
        <dbReference type="Proteomes" id="UP000886878"/>
    </source>
</evidence>
<reference evidence="8" key="1">
    <citation type="journal article" date="2021" name="PeerJ">
        <title>Extensive microbial diversity within the chicken gut microbiome revealed by metagenomics and culture.</title>
        <authorList>
            <person name="Gilroy R."/>
            <person name="Ravi A."/>
            <person name="Getino M."/>
            <person name="Pursley I."/>
            <person name="Horton D.L."/>
            <person name="Alikhan N.F."/>
            <person name="Baker D."/>
            <person name="Gharbi K."/>
            <person name="Hall N."/>
            <person name="Watson M."/>
            <person name="Adriaenssens E.M."/>
            <person name="Foster-Nyarko E."/>
            <person name="Jarju S."/>
            <person name="Secka A."/>
            <person name="Antonio M."/>
            <person name="Oren A."/>
            <person name="Chaudhuri R.R."/>
            <person name="La Ragione R."/>
            <person name="Hildebrand F."/>
            <person name="Pallen M.J."/>
        </authorList>
    </citation>
    <scope>NUCLEOTIDE SEQUENCE</scope>
    <source>
        <strain evidence="8">ChiHejej3B27-2180</strain>
    </source>
</reference>
<dbReference type="EC" id="2.6.1.-" evidence="6"/>
<evidence type="ECO:0000313" key="8">
    <source>
        <dbReference type="EMBL" id="HIW69932.1"/>
    </source>
</evidence>
<reference evidence="8" key="2">
    <citation type="submission" date="2021-04" db="EMBL/GenBank/DDBJ databases">
        <authorList>
            <person name="Gilroy R."/>
        </authorList>
    </citation>
    <scope>NUCLEOTIDE SEQUENCE</scope>
    <source>
        <strain evidence="8">ChiHejej3B27-2180</strain>
    </source>
</reference>
<name>A0A9D1QMK6_9LACO</name>
<dbReference type="GO" id="GO:0008483">
    <property type="term" value="F:transaminase activity"/>
    <property type="evidence" value="ECO:0007669"/>
    <property type="project" value="UniProtKB-KW"/>
</dbReference>
<dbReference type="Pfam" id="PF00155">
    <property type="entry name" value="Aminotran_1_2"/>
    <property type="match status" value="1"/>
</dbReference>
<dbReference type="InterPro" id="IPR004838">
    <property type="entry name" value="NHTrfase_class1_PyrdxlP-BS"/>
</dbReference>
<keyword evidence="3 6" id="KW-0032">Aminotransferase</keyword>
<sequence length="395" mass="43426">MPELARDVNLTVNRGITKMKPSAIRAFDMEVSAIPGILKLTLGEPDFNTPEHVKAAAVAAIKNNDSHYSTTRGKLALRQAISKWIKRERGIDYSADDEIVVTIGATEALTATVLAMFNPGDKVIVPTPVFSLYFPIVELAGATPVLVDTSNDGFVLTADRLEEEINRAGDGVKAVMLNYPTNPTGRNYSEQQLRELATVIKKHHLMAIADEIYHTLTYDGVQPASLTTMIPERTVLIDGLSKSHAMTGYRLGFIAGPAAFIEQASKVHGFLVTTASDASQAAAIEAYNNGDADPIKYREAYQRRRDYLREELSKIGFEFAVPNGAFYMFVKIPQQYGKDDWQFGLDLAHQAKVGIIPGSAFGPGGEGYFRISYAASDEDLHEFIRRLTAFMNNLN</sequence>
<dbReference type="Gene3D" id="3.90.1150.10">
    <property type="entry name" value="Aspartate Aminotransferase, domain 1"/>
    <property type="match status" value="1"/>
</dbReference>
<dbReference type="PANTHER" id="PTHR46383:SF4">
    <property type="entry name" value="AMINOTRANSFERASE"/>
    <property type="match status" value="1"/>
</dbReference>
<comment type="cofactor">
    <cofactor evidence="1 6">
        <name>pyridoxal 5'-phosphate</name>
        <dbReference type="ChEBI" id="CHEBI:597326"/>
    </cofactor>
</comment>
<dbReference type="CDD" id="cd00609">
    <property type="entry name" value="AAT_like"/>
    <property type="match status" value="1"/>
</dbReference>
<evidence type="ECO:0000256" key="4">
    <source>
        <dbReference type="ARBA" id="ARBA00022679"/>
    </source>
</evidence>
<dbReference type="Gene3D" id="3.40.640.10">
    <property type="entry name" value="Type I PLP-dependent aspartate aminotransferase-like (Major domain)"/>
    <property type="match status" value="1"/>
</dbReference>
<comment type="caution">
    <text evidence="8">The sequence shown here is derived from an EMBL/GenBank/DDBJ whole genome shotgun (WGS) entry which is preliminary data.</text>
</comment>
<keyword evidence="4 6" id="KW-0808">Transferase</keyword>
<evidence type="ECO:0000256" key="3">
    <source>
        <dbReference type="ARBA" id="ARBA00022576"/>
    </source>
</evidence>
<proteinExistence type="inferred from homology"/>
<dbReference type="InterPro" id="IPR015422">
    <property type="entry name" value="PyrdxlP-dep_Trfase_small"/>
</dbReference>
<evidence type="ECO:0000256" key="6">
    <source>
        <dbReference type="RuleBase" id="RU000481"/>
    </source>
</evidence>
<evidence type="ECO:0000256" key="5">
    <source>
        <dbReference type="ARBA" id="ARBA00022898"/>
    </source>
</evidence>
<comment type="similarity">
    <text evidence="2 6">Belongs to the class-I pyridoxal-phosphate-dependent aminotransferase family.</text>
</comment>
<dbReference type="EMBL" id="DXGK01000020">
    <property type="protein sequence ID" value="HIW69932.1"/>
    <property type="molecule type" value="Genomic_DNA"/>
</dbReference>
<dbReference type="PROSITE" id="PS00105">
    <property type="entry name" value="AA_TRANSFER_CLASS_1"/>
    <property type="match status" value="1"/>
</dbReference>
<protein>
    <recommendedName>
        <fullName evidence="6">Aminotransferase</fullName>
        <ecNumber evidence="6">2.6.1.-</ecNumber>
    </recommendedName>
</protein>
<dbReference type="InterPro" id="IPR004839">
    <property type="entry name" value="Aminotransferase_I/II_large"/>
</dbReference>
<dbReference type="AlphaFoldDB" id="A0A9D1QMK6"/>
<accession>A0A9D1QMK6</accession>
<dbReference type="InterPro" id="IPR050596">
    <property type="entry name" value="AspAT/PAT-like"/>
</dbReference>
<keyword evidence="5" id="KW-0663">Pyridoxal phosphate</keyword>
<gene>
    <name evidence="8" type="ORF">H9876_00915</name>
</gene>
<dbReference type="InterPro" id="IPR015424">
    <property type="entry name" value="PyrdxlP-dep_Trfase"/>
</dbReference>
<dbReference type="PANTHER" id="PTHR46383">
    <property type="entry name" value="ASPARTATE AMINOTRANSFERASE"/>
    <property type="match status" value="1"/>
</dbReference>
<feature type="domain" description="Aminotransferase class I/classII large" evidence="7">
    <location>
        <begin position="37"/>
        <end position="387"/>
    </location>
</feature>
<dbReference type="SUPFAM" id="SSF53383">
    <property type="entry name" value="PLP-dependent transferases"/>
    <property type="match status" value="1"/>
</dbReference>
<dbReference type="InterPro" id="IPR015421">
    <property type="entry name" value="PyrdxlP-dep_Trfase_major"/>
</dbReference>
<evidence type="ECO:0000256" key="1">
    <source>
        <dbReference type="ARBA" id="ARBA00001933"/>
    </source>
</evidence>
<dbReference type="GO" id="GO:0006520">
    <property type="term" value="P:amino acid metabolic process"/>
    <property type="evidence" value="ECO:0007669"/>
    <property type="project" value="InterPro"/>
</dbReference>
<organism evidence="8 9">
    <name type="scientific">Candidatus Limosilactobacillus merdipullorum</name>
    <dbReference type="NCBI Taxonomy" id="2838653"/>
    <lineage>
        <taxon>Bacteria</taxon>
        <taxon>Bacillati</taxon>
        <taxon>Bacillota</taxon>
        <taxon>Bacilli</taxon>
        <taxon>Lactobacillales</taxon>
        <taxon>Lactobacillaceae</taxon>
        <taxon>Limosilactobacillus</taxon>
    </lineage>
</organism>
<evidence type="ECO:0000256" key="2">
    <source>
        <dbReference type="ARBA" id="ARBA00007441"/>
    </source>
</evidence>